<dbReference type="GO" id="GO:0005506">
    <property type="term" value="F:iron ion binding"/>
    <property type="evidence" value="ECO:0007669"/>
    <property type="project" value="InterPro"/>
</dbReference>
<evidence type="ECO:0000256" key="5">
    <source>
        <dbReference type="ARBA" id="ARBA00022723"/>
    </source>
</evidence>
<keyword evidence="9" id="KW-0812">Transmembrane</keyword>
<keyword evidence="11" id="KW-1185">Reference proteome</keyword>
<dbReference type="GO" id="GO:0004497">
    <property type="term" value="F:monooxygenase activity"/>
    <property type="evidence" value="ECO:0007669"/>
    <property type="project" value="UniProtKB-KW"/>
</dbReference>
<dbReference type="Pfam" id="PF00067">
    <property type="entry name" value="p450"/>
    <property type="match status" value="1"/>
</dbReference>
<evidence type="ECO:0000256" key="3">
    <source>
        <dbReference type="ARBA" id="ARBA00010617"/>
    </source>
</evidence>
<dbReference type="SUPFAM" id="SSF48264">
    <property type="entry name" value="Cytochrome P450"/>
    <property type="match status" value="1"/>
</dbReference>
<evidence type="ECO:0000313" key="10">
    <source>
        <dbReference type="EMBL" id="KAF5382250.1"/>
    </source>
</evidence>
<evidence type="ECO:0000256" key="4">
    <source>
        <dbReference type="ARBA" id="ARBA00022617"/>
    </source>
</evidence>
<dbReference type="Gene3D" id="1.10.630.10">
    <property type="entry name" value="Cytochrome P450"/>
    <property type="match status" value="1"/>
</dbReference>
<reference evidence="10 11" key="1">
    <citation type="journal article" date="2020" name="ISME J.">
        <title>Uncovering the hidden diversity of litter-decomposition mechanisms in mushroom-forming fungi.</title>
        <authorList>
            <person name="Floudas D."/>
            <person name="Bentzer J."/>
            <person name="Ahren D."/>
            <person name="Johansson T."/>
            <person name="Persson P."/>
            <person name="Tunlid A."/>
        </authorList>
    </citation>
    <scope>NUCLEOTIDE SEQUENCE [LARGE SCALE GENOMIC DNA]</scope>
    <source>
        <strain evidence="10 11">CBS 406.79</strain>
    </source>
</reference>
<dbReference type="GO" id="GO:0020037">
    <property type="term" value="F:heme binding"/>
    <property type="evidence" value="ECO:0007669"/>
    <property type="project" value="InterPro"/>
</dbReference>
<evidence type="ECO:0000256" key="7">
    <source>
        <dbReference type="ARBA" id="ARBA00023004"/>
    </source>
</evidence>
<dbReference type="InterPro" id="IPR002401">
    <property type="entry name" value="Cyt_P450_E_grp-I"/>
</dbReference>
<keyword evidence="9" id="KW-0472">Membrane</keyword>
<keyword evidence="9" id="KW-1133">Transmembrane helix</keyword>
<dbReference type="EMBL" id="JAACJN010000054">
    <property type="protein sequence ID" value="KAF5382250.1"/>
    <property type="molecule type" value="Genomic_DNA"/>
</dbReference>
<evidence type="ECO:0000256" key="9">
    <source>
        <dbReference type="SAM" id="Phobius"/>
    </source>
</evidence>
<organism evidence="10 11">
    <name type="scientific">Collybiopsis confluens</name>
    <dbReference type="NCBI Taxonomy" id="2823264"/>
    <lineage>
        <taxon>Eukaryota</taxon>
        <taxon>Fungi</taxon>
        <taxon>Dikarya</taxon>
        <taxon>Basidiomycota</taxon>
        <taxon>Agaricomycotina</taxon>
        <taxon>Agaricomycetes</taxon>
        <taxon>Agaricomycetidae</taxon>
        <taxon>Agaricales</taxon>
        <taxon>Marasmiineae</taxon>
        <taxon>Omphalotaceae</taxon>
        <taxon>Collybiopsis</taxon>
    </lineage>
</organism>
<dbReference type="CDD" id="cd11065">
    <property type="entry name" value="CYP64-like"/>
    <property type="match status" value="1"/>
</dbReference>
<sequence length="525" mass="59073">MDQFSSSIFFYSALLFSAALLILSKNRGKRLLPPGPPALLVIGNVFNAPSSFEWVTYARWAKEYESALIFLRVFGTGILVLSSREDAEELLEKRSSKYSTRPSIPMMDIIGNSEVVVPVMPYGAHWKNCRKLFHREVETKTALYRPQELAATRRLLKRLCDTDGRSVVSEIWKLWSSDVVLSLAYGIQVLPENDPFVKIADEASDSFALASHPEAFLVNVLPVLRHVPAWFPGAEFKRKAKEWRKSIYALVEVPFEIVKAQLASGRDVQPSIASRLIPALNTENSEVLEKDSIVLRDVLANVFAAGPDLAVAMETFLLAMLMFPSVAREAQDAIDRVISAANLPRFEDISDQKIPYLDALVREVLRWNPIAPLAMPHATTADDTYKGYFIPRGTTVVANVWSMLRDEKVYGSDTQIFNPKRFLDKEGRIDITVPYPEEPEDVRELITNYPHYLVYPDMAHEVLSIAVVSVLWAFNILKATNEKGEFLEPSGKYISGAVCAPEPFQCVFKPRSALTRKLIQESLDE</sequence>
<evidence type="ECO:0000256" key="2">
    <source>
        <dbReference type="ARBA" id="ARBA00005179"/>
    </source>
</evidence>
<gene>
    <name evidence="10" type="ORF">D9757_008940</name>
</gene>
<keyword evidence="8" id="KW-0503">Monooxygenase</keyword>
<feature type="transmembrane region" description="Helical" evidence="9">
    <location>
        <begin position="6"/>
        <end position="23"/>
    </location>
</feature>
<dbReference type="PANTHER" id="PTHR46300:SF7">
    <property type="entry name" value="P450, PUTATIVE (EUROFUNG)-RELATED"/>
    <property type="match status" value="1"/>
</dbReference>
<keyword evidence="7" id="KW-0408">Iron</keyword>
<comment type="pathway">
    <text evidence="2">Secondary metabolite biosynthesis.</text>
</comment>
<dbReference type="PRINTS" id="PR00463">
    <property type="entry name" value="EP450I"/>
</dbReference>
<keyword evidence="6" id="KW-0560">Oxidoreductase</keyword>
<evidence type="ECO:0000256" key="1">
    <source>
        <dbReference type="ARBA" id="ARBA00001971"/>
    </source>
</evidence>
<keyword evidence="4" id="KW-0349">Heme</keyword>
<evidence type="ECO:0008006" key="12">
    <source>
        <dbReference type="Google" id="ProtNLM"/>
    </source>
</evidence>
<accession>A0A8H5M5R5</accession>
<dbReference type="GO" id="GO:0016020">
    <property type="term" value="C:membrane"/>
    <property type="evidence" value="ECO:0007669"/>
    <property type="project" value="UniProtKB-SubCell"/>
</dbReference>
<dbReference type="OrthoDB" id="2789670at2759"/>
<proteinExistence type="inferred from homology"/>
<dbReference type="InterPro" id="IPR050364">
    <property type="entry name" value="Cytochrome_P450_fung"/>
</dbReference>
<evidence type="ECO:0000256" key="6">
    <source>
        <dbReference type="ARBA" id="ARBA00023002"/>
    </source>
</evidence>
<dbReference type="PANTHER" id="PTHR46300">
    <property type="entry name" value="P450, PUTATIVE (EUROFUNG)-RELATED-RELATED"/>
    <property type="match status" value="1"/>
</dbReference>
<name>A0A8H5M5R5_9AGAR</name>
<protein>
    <recommendedName>
        <fullName evidence="12">Cytochrome P450</fullName>
    </recommendedName>
</protein>
<comment type="similarity">
    <text evidence="3">Belongs to the cytochrome P450 family.</text>
</comment>
<keyword evidence="5" id="KW-0479">Metal-binding</keyword>
<dbReference type="GO" id="GO:0016705">
    <property type="term" value="F:oxidoreductase activity, acting on paired donors, with incorporation or reduction of molecular oxygen"/>
    <property type="evidence" value="ECO:0007669"/>
    <property type="project" value="InterPro"/>
</dbReference>
<comment type="caution">
    <text evidence="10">The sequence shown here is derived from an EMBL/GenBank/DDBJ whole genome shotgun (WGS) entry which is preliminary data.</text>
</comment>
<evidence type="ECO:0000256" key="8">
    <source>
        <dbReference type="ARBA" id="ARBA00023033"/>
    </source>
</evidence>
<dbReference type="InterPro" id="IPR036396">
    <property type="entry name" value="Cyt_P450_sf"/>
</dbReference>
<dbReference type="InterPro" id="IPR001128">
    <property type="entry name" value="Cyt_P450"/>
</dbReference>
<dbReference type="AlphaFoldDB" id="A0A8H5M5R5"/>
<dbReference type="Proteomes" id="UP000518752">
    <property type="component" value="Unassembled WGS sequence"/>
</dbReference>
<comment type="cofactor">
    <cofactor evidence="1">
        <name>heme</name>
        <dbReference type="ChEBI" id="CHEBI:30413"/>
    </cofactor>
</comment>
<evidence type="ECO:0000313" key="11">
    <source>
        <dbReference type="Proteomes" id="UP000518752"/>
    </source>
</evidence>